<evidence type="ECO:0000256" key="4">
    <source>
        <dbReference type="ARBA" id="ARBA00023136"/>
    </source>
</evidence>
<evidence type="ECO:0000256" key="5">
    <source>
        <dbReference type="SAM" id="Coils"/>
    </source>
</evidence>
<dbReference type="Gene3D" id="2.40.50.100">
    <property type="match status" value="1"/>
</dbReference>
<organism evidence="7 8">
    <name type="scientific">Labilibaculum manganireducens</name>
    <dbReference type="NCBI Taxonomy" id="1940525"/>
    <lineage>
        <taxon>Bacteria</taxon>
        <taxon>Pseudomonadati</taxon>
        <taxon>Bacteroidota</taxon>
        <taxon>Bacteroidia</taxon>
        <taxon>Marinilabiliales</taxon>
        <taxon>Marinifilaceae</taxon>
        <taxon>Labilibaculum</taxon>
    </lineage>
</organism>
<evidence type="ECO:0000256" key="6">
    <source>
        <dbReference type="SAM" id="Phobius"/>
    </source>
</evidence>
<dbReference type="Gene3D" id="2.40.30.170">
    <property type="match status" value="1"/>
</dbReference>
<dbReference type="RefSeq" id="WP_101311254.1">
    <property type="nucleotide sequence ID" value="NZ_MVDE01000038.1"/>
</dbReference>
<dbReference type="AlphaFoldDB" id="A0A2N3HVS0"/>
<evidence type="ECO:0000256" key="2">
    <source>
        <dbReference type="ARBA" id="ARBA00022692"/>
    </source>
</evidence>
<dbReference type="InterPro" id="IPR050739">
    <property type="entry name" value="MFP"/>
</dbReference>
<proteinExistence type="predicted"/>
<keyword evidence="8" id="KW-1185">Reference proteome</keyword>
<name>A0A2N3HVS0_9BACT</name>
<protein>
    <submittedName>
        <fullName evidence="7">Uncharacterized protein</fullName>
    </submittedName>
</protein>
<evidence type="ECO:0000256" key="1">
    <source>
        <dbReference type="ARBA" id="ARBA00004167"/>
    </source>
</evidence>
<accession>A0A2N3HVS0</accession>
<reference evidence="7 8" key="1">
    <citation type="journal article" date="2017" name="Front. Microbiol.">
        <title>Labilibaculum manganireducens gen. nov., sp. nov. and Labilibaculum filiforme sp. nov., Novel Bacteroidetes Isolated from Subsurface Sediments of the Baltic Sea.</title>
        <authorList>
            <person name="Vandieken V."/>
            <person name="Marshall I.P."/>
            <person name="Niemann H."/>
            <person name="Engelen B."/>
            <person name="Cypionka H."/>
        </authorList>
    </citation>
    <scope>NUCLEOTIDE SEQUENCE [LARGE SCALE GENOMIC DNA]</scope>
    <source>
        <strain evidence="7 8">59.10-2M</strain>
    </source>
</reference>
<keyword evidence="3 6" id="KW-1133">Transmembrane helix</keyword>
<keyword evidence="4 6" id="KW-0472">Membrane</keyword>
<dbReference type="EMBL" id="MVDE01000038">
    <property type="protein sequence ID" value="PKQ62131.1"/>
    <property type="molecule type" value="Genomic_DNA"/>
</dbReference>
<dbReference type="PRINTS" id="PR01490">
    <property type="entry name" value="RTXTOXIND"/>
</dbReference>
<comment type="caution">
    <text evidence="7">The sequence shown here is derived from an EMBL/GenBank/DDBJ whole genome shotgun (WGS) entry which is preliminary data.</text>
</comment>
<gene>
    <name evidence="7" type="ORF">BZG01_18055</name>
</gene>
<dbReference type="PANTHER" id="PTHR30386">
    <property type="entry name" value="MEMBRANE FUSION SUBUNIT OF EMRAB-TOLC MULTIDRUG EFFLUX PUMP"/>
    <property type="match status" value="1"/>
</dbReference>
<sequence length="432" mass="50041">MDKDTNIELRSDEVKEILQRMPNWIIRSGTTLFFVVIFALLIGSWFFRYPDIIHSKLVLTTLNPPAELVARSSGQIQNLYVSDNQEVKKGELLAIIENPAVNDDVFVLKTKMNEFHEHLTGVDGIKSNLLEGNFRLGEIQSYYNGFLKSYADYQRFFDLDYYDRKIESYKDKISKYNLYYDRQYQQKVISESELAISKKQFLRDSSLFIRGVISQSDFQNARKKFLEQSYAFHGTRSSLASTQISISEVNQQIIDLELKKENERKDLQNLLVQSFDNLKAQINIWEQKYVLITPIDGKVSFNRFYSSNQNVKTGERVFTVLPSDSTKIIARVELGVQGAGKVKIGQRVNIKLDNYPYLEYGMLEGTIRSISKVPEDQKYSLDVDFPKGLVTNYGIELDFAQQIEGQAEIITEDLRLLQRIFNPIRSLIKDRL</sequence>
<dbReference type="PANTHER" id="PTHR30386:SF26">
    <property type="entry name" value="TRANSPORT PROTEIN COMB"/>
    <property type="match status" value="1"/>
</dbReference>
<dbReference type="GO" id="GO:0016020">
    <property type="term" value="C:membrane"/>
    <property type="evidence" value="ECO:0007669"/>
    <property type="project" value="UniProtKB-SubCell"/>
</dbReference>
<dbReference type="Proteomes" id="UP000233618">
    <property type="component" value="Unassembled WGS sequence"/>
</dbReference>
<keyword evidence="5" id="KW-0175">Coiled coil</keyword>
<feature type="coiled-coil region" evidence="5">
    <location>
        <begin position="246"/>
        <end position="273"/>
    </location>
</feature>
<feature type="transmembrane region" description="Helical" evidence="6">
    <location>
        <begin position="24"/>
        <end position="47"/>
    </location>
</feature>
<evidence type="ECO:0000256" key="3">
    <source>
        <dbReference type="ARBA" id="ARBA00022989"/>
    </source>
</evidence>
<evidence type="ECO:0000313" key="8">
    <source>
        <dbReference type="Proteomes" id="UP000233618"/>
    </source>
</evidence>
<keyword evidence="2 6" id="KW-0812">Transmembrane</keyword>
<evidence type="ECO:0000313" key="7">
    <source>
        <dbReference type="EMBL" id="PKQ62131.1"/>
    </source>
</evidence>
<comment type="subcellular location">
    <subcellularLocation>
        <location evidence="1">Membrane</location>
        <topology evidence="1">Single-pass membrane protein</topology>
    </subcellularLocation>
</comment>